<evidence type="ECO:0000256" key="3">
    <source>
        <dbReference type="SAM" id="Phobius"/>
    </source>
</evidence>
<feature type="domain" description="3-beta hydroxysteroid dehydrogenase/isomerase" evidence="4">
    <location>
        <begin position="256"/>
        <end position="371"/>
    </location>
</feature>
<keyword evidence="3" id="KW-0812">Transmembrane</keyword>
<dbReference type="SUPFAM" id="SSF51735">
    <property type="entry name" value="NAD(P)-binding Rossmann-fold domains"/>
    <property type="match status" value="1"/>
</dbReference>
<evidence type="ECO:0000256" key="1">
    <source>
        <dbReference type="ARBA" id="ARBA00009219"/>
    </source>
</evidence>
<sequence>MQIQLQMALERPFLAAVAGVIVLVAVYLMRLNQLMKSTPDEVKKVSPTRWTKKLLRETYKTIERSPITTKSYARRIPPRLDRRYIVTGGSGLVGGYIVLQLLERGQPPESIRIVDFRPPNRKDMATGPASAVEFAQADISSSSSTSAAFAKSWPHSVAHLPLTVFHTAAVIVPSDRSKLTYGFCEAVNVRGTQHVVDAARRAGADVLVSTTSGSISLRPVGFWLAPWRIWSAASQPRDFWQVADEADFFAPPRQHHEHYANYPAAKAAAERIVCAANAPDLRTGCIRPAHGVYGNPSDNTVGGPLNMGVAPTWTSHIVQSFVHGINAAIAHLQLEAVLTPPESASAPQAGRPFTITDPNPPITYSDLYLLISSLAVTPFRVILLQPVGMLLLSYPVEWYILLLVKVPRLRKVFPPLMGEVKHLQPALFSICTHVIATAAAASRRVEDGGIGYTGILTTLEGMVQEVVEWNHEHQIAAAAGGEVVYQSSVSLADEIQKATAGAS</sequence>
<evidence type="ECO:0000313" key="5">
    <source>
        <dbReference type="EMBL" id="KAK3336297.1"/>
    </source>
</evidence>
<evidence type="ECO:0000259" key="4">
    <source>
        <dbReference type="Pfam" id="PF01073"/>
    </source>
</evidence>
<name>A0AAE0J4B3_9PEZI</name>
<dbReference type="InterPro" id="IPR002225">
    <property type="entry name" value="3Beta_OHSteriod_DH/Estase"/>
</dbReference>
<accession>A0AAE0J4B3</accession>
<dbReference type="GO" id="GO:0016616">
    <property type="term" value="F:oxidoreductase activity, acting on the CH-OH group of donors, NAD or NADP as acceptor"/>
    <property type="evidence" value="ECO:0007669"/>
    <property type="project" value="InterPro"/>
</dbReference>
<feature type="transmembrane region" description="Helical" evidence="3">
    <location>
        <begin position="12"/>
        <end position="29"/>
    </location>
</feature>
<dbReference type="AlphaFoldDB" id="A0AAE0J4B3"/>
<reference evidence="5" key="2">
    <citation type="submission" date="2023-06" db="EMBL/GenBank/DDBJ databases">
        <authorList>
            <consortium name="Lawrence Berkeley National Laboratory"/>
            <person name="Haridas S."/>
            <person name="Hensen N."/>
            <person name="Bonometti L."/>
            <person name="Westerberg I."/>
            <person name="Brannstrom I.O."/>
            <person name="Guillou S."/>
            <person name="Cros-Aarteil S."/>
            <person name="Calhoun S."/>
            <person name="Kuo A."/>
            <person name="Mondo S."/>
            <person name="Pangilinan J."/>
            <person name="Riley R."/>
            <person name="Labutti K."/>
            <person name="Andreopoulos B."/>
            <person name="Lipzen A."/>
            <person name="Chen C."/>
            <person name="Yanf M."/>
            <person name="Daum C."/>
            <person name="Ng V."/>
            <person name="Clum A."/>
            <person name="Steindorff A."/>
            <person name="Ohm R."/>
            <person name="Martin F."/>
            <person name="Silar P."/>
            <person name="Natvig D."/>
            <person name="Lalanne C."/>
            <person name="Gautier V."/>
            <person name="Ament-Velasquez S.L."/>
            <person name="Kruys A."/>
            <person name="Hutchinson M.I."/>
            <person name="Powell A.J."/>
            <person name="Barry K."/>
            <person name="Miller A.N."/>
            <person name="Grigoriev I.V."/>
            <person name="Debuchy R."/>
            <person name="Gladieux P."/>
            <person name="Thoren M.H."/>
            <person name="Johannesson H."/>
        </authorList>
    </citation>
    <scope>NUCLEOTIDE SEQUENCE</scope>
    <source>
        <strain evidence="5">SMH4131-1</strain>
    </source>
</reference>
<keyword evidence="3" id="KW-1133">Transmembrane helix</keyword>
<dbReference type="GO" id="GO:0006694">
    <property type="term" value="P:steroid biosynthetic process"/>
    <property type="evidence" value="ECO:0007669"/>
    <property type="project" value="InterPro"/>
</dbReference>
<dbReference type="InterPro" id="IPR050177">
    <property type="entry name" value="Lipid_A_modif_metabolic_enz"/>
</dbReference>
<proteinExistence type="inferred from homology"/>
<dbReference type="Pfam" id="PF01073">
    <property type="entry name" value="3Beta_HSD"/>
    <property type="match status" value="2"/>
</dbReference>
<feature type="domain" description="3-beta hydroxysteroid dehydrogenase/isomerase" evidence="4">
    <location>
        <begin position="85"/>
        <end position="212"/>
    </location>
</feature>
<dbReference type="EMBL" id="JAUEPO010000001">
    <property type="protein sequence ID" value="KAK3336297.1"/>
    <property type="molecule type" value="Genomic_DNA"/>
</dbReference>
<dbReference type="Gene3D" id="3.40.50.720">
    <property type="entry name" value="NAD(P)-binding Rossmann-like Domain"/>
    <property type="match status" value="1"/>
</dbReference>
<dbReference type="InterPro" id="IPR036291">
    <property type="entry name" value="NAD(P)-bd_dom_sf"/>
</dbReference>
<keyword evidence="6" id="KW-1185">Reference proteome</keyword>
<comment type="caution">
    <text evidence="5">The sequence shown here is derived from an EMBL/GenBank/DDBJ whole genome shotgun (WGS) entry which is preliminary data.</text>
</comment>
<reference evidence="5" key="1">
    <citation type="journal article" date="2023" name="Mol. Phylogenet. Evol.">
        <title>Genome-scale phylogeny and comparative genomics of the fungal order Sordariales.</title>
        <authorList>
            <person name="Hensen N."/>
            <person name="Bonometti L."/>
            <person name="Westerberg I."/>
            <person name="Brannstrom I.O."/>
            <person name="Guillou S."/>
            <person name="Cros-Aarteil S."/>
            <person name="Calhoun S."/>
            <person name="Haridas S."/>
            <person name="Kuo A."/>
            <person name="Mondo S."/>
            <person name="Pangilinan J."/>
            <person name="Riley R."/>
            <person name="LaButti K."/>
            <person name="Andreopoulos B."/>
            <person name="Lipzen A."/>
            <person name="Chen C."/>
            <person name="Yan M."/>
            <person name="Daum C."/>
            <person name="Ng V."/>
            <person name="Clum A."/>
            <person name="Steindorff A."/>
            <person name="Ohm R.A."/>
            <person name="Martin F."/>
            <person name="Silar P."/>
            <person name="Natvig D.O."/>
            <person name="Lalanne C."/>
            <person name="Gautier V."/>
            <person name="Ament-Velasquez S.L."/>
            <person name="Kruys A."/>
            <person name="Hutchinson M.I."/>
            <person name="Powell A.J."/>
            <person name="Barry K."/>
            <person name="Miller A.N."/>
            <person name="Grigoriev I.V."/>
            <person name="Debuchy R."/>
            <person name="Gladieux P."/>
            <person name="Hiltunen Thoren M."/>
            <person name="Johannesson H."/>
        </authorList>
    </citation>
    <scope>NUCLEOTIDE SEQUENCE</scope>
    <source>
        <strain evidence="5">SMH4131-1</strain>
    </source>
</reference>
<keyword evidence="2" id="KW-0560">Oxidoreductase</keyword>
<dbReference type="PANTHER" id="PTHR43245:SF51">
    <property type="entry name" value="SHORT CHAIN DEHYDROGENASE_REDUCTASE FAMILY 42E, MEMBER 2"/>
    <property type="match status" value="1"/>
</dbReference>
<protein>
    <recommendedName>
        <fullName evidence="4">3-beta hydroxysteroid dehydrogenase/isomerase domain-containing protein</fullName>
    </recommendedName>
</protein>
<dbReference type="Proteomes" id="UP001286456">
    <property type="component" value="Unassembled WGS sequence"/>
</dbReference>
<comment type="similarity">
    <text evidence="1">Belongs to the 3-beta-HSD family.</text>
</comment>
<dbReference type="PANTHER" id="PTHR43245">
    <property type="entry name" value="BIFUNCTIONAL POLYMYXIN RESISTANCE PROTEIN ARNA"/>
    <property type="match status" value="1"/>
</dbReference>
<evidence type="ECO:0000256" key="2">
    <source>
        <dbReference type="ARBA" id="ARBA00023002"/>
    </source>
</evidence>
<keyword evidence="3" id="KW-0472">Membrane</keyword>
<gene>
    <name evidence="5" type="ORF">B0T19DRAFT_35313</name>
</gene>
<evidence type="ECO:0000313" key="6">
    <source>
        <dbReference type="Proteomes" id="UP001286456"/>
    </source>
</evidence>
<organism evidence="5 6">
    <name type="scientific">Cercophora scortea</name>
    <dbReference type="NCBI Taxonomy" id="314031"/>
    <lineage>
        <taxon>Eukaryota</taxon>
        <taxon>Fungi</taxon>
        <taxon>Dikarya</taxon>
        <taxon>Ascomycota</taxon>
        <taxon>Pezizomycotina</taxon>
        <taxon>Sordariomycetes</taxon>
        <taxon>Sordariomycetidae</taxon>
        <taxon>Sordariales</taxon>
        <taxon>Lasiosphaeriaceae</taxon>
        <taxon>Cercophora</taxon>
    </lineage>
</organism>